<keyword evidence="3" id="KW-1185">Reference proteome</keyword>
<reference evidence="2" key="1">
    <citation type="journal article" date="2020" name="Stud. Mycol.">
        <title>101 Dothideomycetes genomes: a test case for predicting lifestyles and emergence of pathogens.</title>
        <authorList>
            <person name="Haridas S."/>
            <person name="Albert R."/>
            <person name="Binder M."/>
            <person name="Bloem J."/>
            <person name="Labutti K."/>
            <person name="Salamov A."/>
            <person name="Andreopoulos B."/>
            <person name="Baker S."/>
            <person name="Barry K."/>
            <person name="Bills G."/>
            <person name="Bluhm B."/>
            <person name="Cannon C."/>
            <person name="Castanera R."/>
            <person name="Culley D."/>
            <person name="Daum C."/>
            <person name="Ezra D."/>
            <person name="Gonzalez J."/>
            <person name="Henrissat B."/>
            <person name="Kuo A."/>
            <person name="Liang C."/>
            <person name="Lipzen A."/>
            <person name="Lutzoni F."/>
            <person name="Magnuson J."/>
            <person name="Mondo S."/>
            <person name="Nolan M."/>
            <person name="Ohm R."/>
            <person name="Pangilinan J."/>
            <person name="Park H.-J."/>
            <person name="Ramirez L."/>
            <person name="Alfaro M."/>
            <person name="Sun H."/>
            <person name="Tritt A."/>
            <person name="Yoshinaga Y."/>
            <person name="Zwiers L.-H."/>
            <person name="Turgeon B."/>
            <person name="Goodwin S."/>
            <person name="Spatafora J."/>
            <person name="Crous P."/>
            <person name="Grigoriev I."/>
        </authorList>
    </citation>
    <scope>NUCLEOTIDE SEQUENCE</scope>
    <source>
        <strain evidence="2">CBS 269.34</strain>
    </source>
</reference>
<feature type="region of interest" description="Disordered" evidence="1">
    <location>
        <begin position="1"/>
        <end position="41"/>
    </location>
</feature>
<proteinExistence type="predicted"/>
<feature type="compositionally biased region" description="Basic and acidic residues" evidence="1">
    <location>
        <begin position="347"/>
        <end position="362"/>
    </location>
</feature>
<feature type="compositionally biased region" description="Polar residues" evidence="1">
    <location>
        <begin position="184"/>
        <end position="194"/>
    </location>
</feature>
<feature type="compositionally biased region" description="Polar residues" evidence="1">
    <location>
        <begin position="363"/>
        <end position="375"/>
    </location>
</feature>
<organism evidence="2 3">
    <name type="scientific">Lophium mytilinum</name>
    <dbReference type="NCBI Taxonomy" id="390894"/>
    <lineage>
        <taxon>Eukaryota</taxon>
        <taxon>Fungi</taxon>
        <taxon>Dikarya</taxon>
        <taxon>Ascomycota</taxon>
        <taxon>Pezizomycotina</taxon>
        <taxon>Dothideomycetes</taxon>
        <taxon>Pleosporomycetidae</taxon>
        <taxon>Mytilinidiales</taxon>
        <taxon>Mytilinidiaceae</taxon>
        <taxon>Lophium</taxon>
    </lineage>
</organism>
<name>A0A6A6QWL8_9PEZI</name>
<evidence type="ECO:0000256" key="1">
    <source>
        <dbReference type="SAM" id="MobiDB-lite"/>
    </source>
</evidence>
<sequence>MARRQRKQSRTGGSAGGVPHPQSSNSHLRQQPGFLSDASTGNFFSHGDVTYHHEDYENDLEETHSMLSRLLPYSQNESDVDQPTETKSHRSGCNPKNSHVLASGRANVAHNTSNITAKNPLFNDMELDEDNLYFSAIEDIHDLFHDAPLWKPKEEALPYGRERHPYVVRIRDAVMDVPSAVNSLSPETATSVGQDSHRADDPSVEGRAAKTKKAKKSTGFGARFKPGAVYYHAAAIEAAAHILVDKVVALHECGWSRPSLDPKQLNNTALYQPELSFDGRMDAIEKVLKENKGACKWVLDCDDLRVDMLVAGPSKYNQPHQRSKANSKLNGYRQLYLTTGRKKVKKSLPDRDFTEEVVERMSQESANGQTQSVSTGKKRKVDNAGTPDEDVTHGNSRPKRSKKL</sequence>
<evidence type="ECO:0000313" key="3">
    <source>
        <dbReference type="Proteomes" id="UP000799750"/>
    </source>
</evidence>
<feature type="region of interest" description="Disordered" evidence="1">
    <location>
        <begin position="346"/>
        <end position="404"/>
    </location>
</feature>
<dbReference type="Proteomes" id="UP000799750">
    <property type="component" value="Unassembled WGS sequence"/>
</dbReference>
<dbReference type="OrthoDB" id="3786709at2759"/>
<evidence type="ECO:0000313" key="2">
    <source>
        <dbReference type="EMBL" id="KAF2496851.1"/>
    </source>
</evidence>
<protein>
    <submittedName>
        <fullName evidence="2">Uncharacterized protein</fullName>
    </submittedName>
</protein>
<gene>
    <name evidence="2" type="ORF">BU16DRAFT_537986</name>
</gene>
<dbReference type="EMBL" id="MU004187">
    <property type="protein sequence ID" value="KAF2496851.1"/>
    <property type="molecule type" value="Genomic_DNA"/>
</dbReference>
<accession>A0A6A6QWL8</accession>
<feature type="region of interest" description="Disordered" evidence="1">
    <location>
        <begin position="184"/>
        <end position="212"/>
    </location>
</feature>
<feature type="compositionally biased region" description="Polar residues" evidence="1">
    <location>
        <begin position="76"/>
        <end position="85"/>
    </location>
</feature>
<dbReference type="AlphaFoldDB" id="A0A6A6QWL8"/>
<feature type="region of interest" description="Disordered" evidence="1">
    <location>
        <begin position="76"/>
        <end position="97"/>
    </location>
</feature>